<dbReference type="AlphaFoldDB" id="A0A433RTX9"/>
<evidence type="ECO:0000256" key="5">
    <source>
        <dbReference type="ARBA" id="ARBA00022898"/>
    </source>
</evidence>
<keyword evidence="9" id="KW-1185">Reference proteome</keyword>
<dbReference type="InterPro" id="IPR050596">
    <property type="entry name" value="AspAT/PAT-like"/>
</dbReference>
<sequence>MSLTLNSEATQLRISGIREFSNQLVDYPNALNLTIGQPDFPTPEAVKQAGIRAIEENKTSYSPNAGLLELRQVTAAYFNERYNCNYNANEVLVTNGATQAIDAVLRTIIEPGDEIILSAPMYAGYVPMIEYAKAKPVFLDITETNFEPEVDALKALITPKTKAILFNFPSNPTGATVSPERMDALAAFLAEQDIYLISDEIYSEITFEGEYRSFGSYPALKDKLFLISGLSKSHSMTGWRIGFILAPEALTDITVKVNAFNILCAAVPSQYAAIEALTGSKDAPIAMTASYKERRDYIYGRLVEMGLEVHKPNGAFYIFPSIKQFGMSSHEFATRLLKEAGVCVVPGAVFAAEGYLRITYAYAFETLVEAMDRLAAFVEKVRAEQASH</sequence>
<keyword evidence="3 6" id="KW-0032">Aminotransferase</keyword>
<protein>
    <recommendedName>
        <fullName evidence="6">Aminotransferase</fullName>
        <ecNumber evidence="6">2.6.1.-</ecNumber>
    </recommendedName>
</protein>
<dbReference type="InterPro" id="IPR004839">
    <property type="entry name" value="Aminotransferase_I/II_large"/>
</dbReference>
<dbReference type="GO" id="GO:0030170">
    <property type="term" value="F:pyridoxal phosphate binding"/>
    <property type="evidence" value="ECO:0007669"/>
    <property type="project" value="InterPro"/>
</dbReference>
<reference evidence="8 9" key="1">
    <citation type="submission" date="2014-11" db="EMBL/GenBank/DDBJ databases">
        <title>Genome sequence and analysis of novel Kurthia sp.</title>
        <authorList>
            <person name="Lawson J.N."/>
            <person name="Gonzalez J.E."/>
            <person name="Rinauldi L."/>
            <person name="Xuan Z."/>
            <person name="Firman A."/>
            <person name="Shaddox L."/>
            <person name="Trudeau A."/>
            <person name="Shah S."/>
            <person name="Reiman D."/>
        </authorList>
    </citation>
    <scope>NUCLEOTIDE SEQUENCE [LARGE SCALE GENOMIC DNA]</scope>
    <source>
        <strain evidence="8 9">3B1D</strain>
    </source>
</reference>
<dbReference type="PROSITE" id="PS00105">
    <property type="entry name" value="AA_TRANSFER_CLASS_1"/>
    <property type="match status" value="1"/>
</dbReference>
<keyword evidence="5" id="KW-0663">Pyridoxal phosphate</keyword>
<comment type="cofactor">
    <cofactor evidence="1 6">
        <name>pyridoxal 5'-phosphate</name>
        <dbReference type="ChEBI" id="CHEBI:597326"/>
    </cofactor>
</comment>
<comment type="caution">
    <text evidence="8">The sequence shown here is derived from an EMBL/GenBank/DDBJ whole genome shotgun (WGS) entry which is preliminary data.</text>
</comment>
<dbReference type="Gene3D" id="3.40.640.10">
    <property type="entry name" value="Type I PLP-dependent aspartate aminotransferase-like (Major domain)"/>
    <property type="match status" value="1"/>
</dbReference>
<dbReference type="CDD" id="cd00609">
    <property type="entry name" value="AAT_like"/>
    <property type="match status" value="1"/>
</dbReference>
<dbReference type="InterPro" id="IPR015424">
    <property type="entry name" value="PyrdxlP-dep_Trfase"/>
</dbReference>
<dbReference type="InterPro" id="IPR004838">
    <property type="entry name" value="NHTrfase_class1_PyrdxlP-BS"/>
</dbReference>
<dbReference type="SUPFAM" id="SSF53383">
    <property type="entry name" value="PLP-dependent transferases"/>
    <property type="match status" value="1"/>
</dbReference>
<dbReference type="EC" id="2.6.1.-" evidence="6"/>
<dbReference type="PANTHER" id="PTHR46383:SF4">
    <property type="entry name" value="AMINOTRANSFERASE"/>
    <property type="match status" value="1"/>
</dbReference>
<dbReference type="InterPro" id="IPR015421">
    <property type="entry name" value="PyrdxlP-dep_Trfase_major"/>
</dbReference>
<evidence type="ECO:0000259" key="7">
    <source>
        <dbReference type="Pfam" id="PF00155"/>
    </source>
</evidence>
<dbReference type="EMBL" id="JTFC01000031">
    <property type="protein sequence ID" value="RUS55627.1"/>
    <property type="molecule type" value="Genomic_DNA"/>
</dbReference>
<dbReference type="PANTHER" id="PTHR46383">
    <property type="entry name" value="ASPARTATE AMINOTRANSFERASE"/>
    <property type="match status" value="1"/>
</dbReference>
<dbReference type="Gene3D" id="3.90.1150.10">
    <property type="entry name" value="Aspartate Aminotransferase, domain 1"/>
    <property type="match status" value="1"/>
</dbReference>
<organism evidence="8 9">
    <name type="scientific">Candidatus Kurthia intestinigallinarum</name>
    <dbReference type="NCBI Taxonomy" id="1562256"/>
    <lineage>
        <taxon>Bacteria</taxon>
        <taxon>Bacillati</taxon>
        <taxon>Bacillota</taxon>
        <taxon>Bacilli</taxon>
        <taxon>Bacillales</taxon>
        <taxon>Caryophanaceae</taxon>
        <taxon>Kurthia</taxon>
    </lineage>
</organism>
<dbReference type="Pfam" id="PF00155">
    <property type="entry name" value="Aminotran_1_2"/>
    <property type="match status" value="1"/>
</dbReference>
<keyword evidence="4 6" id="KW-0808">Transferase</keyword>
<dbReference type="GO" id="GO:0008483">
    <property type="term" value="F:transaminase activity"/>
    <property type="evidence" value="ECO:0007669"/>
    <property type="project" value="UniProtKB-KW"/>
</dbReference>
<dbReference type="InterPro" id="IPR015422">
    <property type="entry name" value="PyrdxlP-dep_Trfase_small"/>
</dbReference>
<dbReference type="OrthoDB" id="9802328at2"/>
<comment type="similarity">
    <text evidence="2 6">Belongs to the class-I pyridoxal-phosphate-dependent aminotransferase family.</text>
</comment>
<accession>A0A433RTX9</accession>
<name>A0A433RTX9_9BACL</name>
<evidence type="ECO:0000256" key="1">
    <source>
        <dbReference type="ARBA" id="ARBA00001933"/>
    </source>
</evidence>
<dbReference type="FunFam" id="3.40.640.10:FF:000033">
    <property type="entry name" value="Aspartate aminotransferase"/>
    <property type="match status" value="1"/>
</dbReference>
<evidence type="ECO:0000313" key="8">
    <source>
        <dbReference type="EMBL" id="RUS55627.1"/>
    </source>
</evidence>
<evidence type="ECO:0000313" key="9">
    <source>
        <dbReference type="Proteomes" id="UP000288623"/>
    </source>
</evidence>
<dbReference type="GO" id="GO:0006520">
    <property type="term" value="P:amino acid metabolic process"/>
    <property type="evidence" value="ECO:0007669"/>
    <property type="project" value="InterPro"/>
</dbReference>
<dbReference type="RefSeq" id="WP_020189125.1">
    <property type="nucleotide sequence ID" value="NZ_JTFC01000031.1"/>
</dbReference>
<feature type="domain" description="Aminotransferase class I/classII large" evidence="7">
    <location>
        <begin position="30"/>
        <end position="373"/>
    </location>
</feature>
<gene>
    <name evidence="8" type="ORF">QI30_11965</name>
</gene>
<proteinExistence type="inferred from homology"/>
<evidence type="ECO:0000256" key="2">
    <source>
        <dbReference type="ARBA" id="ARBA00007441"/>
    </source>
</evidence>
<dbReference type="Proteomes" id="UP000288623">
    <property type="component" value="Unassembled WGS sequence"/>
</dbReference>
<evidence type="ECO:0000256" key="3">
    <source>
        <dbReference type="ARBA" id="ARBA00022576"/>
    </source>
</evidence>
<evidence type="ECO:0000256" key="4">
    <source>
        <dbReference type="ARBA" id="ARBA00022679"/>
    </source>
</evidence>
<evidence type="ECO:0000256" key="6">
    <source>
        <dbReference type="RuleBase" id="RU000481"/>
    </source>
</evidence>